<evidence type="ECO:0000313" key="1">
    <source>
        <dbReference type="EMBL" id="SFN31154.1"/>
    </source>
</evidence>
<evidence type="ECO:0000313" key="2">
    <source>
        <dbReference type="Proteomes" id="UP000198575"/>
    </source>
</evidence>
<proteinExistence type="predicted"/>
<reference evidence="1 2" key="1">
    <citation type="submission" date="2016-10" db="EMBL/GenBank/DDBJ databases">
        <authorList>
            <person name="de Groot N.N."/>
        </authorList>
    </citation>
    <scope>NUCLEOTIDE SEQUENCE [LARGE SCALE GENOMIC DNA]</scope>
    <source>
        <strain evidence="1 2">CGMCC 1.7659</strain>
    </source>
</reference>
<dbReference type="Proteomes" id="UP000198575">
    <property type="component" value="Unassembled WGS sequence"/>
</dbReference>
<sequence length="134" mass="16177">MDVSRYRPFGIMFEKRWIFERGGRPVIYQRYDEFEGLRDSPAHNWRHMTFDPLSTEPVDFTWEREWRIQTESLRFDSSVASIVTPNPEWCEHVARELSVDEDTRIWSYAQITDDLLAEQRREPRWHIVSLSNVA</sequence>
<organism evidence="1 2">
    <name type="scientific">Dokdonella immobilis</name>
    <dbReference type="NCBI Taxonomy" id="578942"/>
    <lineage>
        <taxon>Bacteria</taxon>
        <taxon>Pseudomonadati</taxon>
        <taxon>Pseudomonadota</taxon>
        <taxon>Gammaproteobacteria</taxon>
        <taxon>Lysobacterales</taxon>
        <taxon>Rhodanobacteraceae</taxon>
        <taxon>Dokdonella</taxon>
    </lineage>
</organism>
<dbReference type="EMBL" id="FOVF01000013">
    <property type="protein sequence ID" value="SFN31154.1"/>
    <property type="molecule type" value="Genomic_DNA"/>
</dbReference>
<name>A0A1I4XZ96_9GAMM</name>
<accession>A0A1I4XZ96</accession>
<gene>
    <name evidence="1" type="ORF">SAMN05216289_11365</name>
</gene>
<protein>
    <submittedName>
        <fullName evidence="1">Uncharacterized protein</fullName>
    </submittedName>
</protein>
<keyword evidence="2" id="KW-1185">Reference proteome</keyword>
<dbReference type="AlphaFoldDB" id="A0A1I4XZ96"/>